<dbReference type="GO" id="GO:0008932">
    <property type="term" value="F:lytic endotransglycosylase activity"/>
    <property type="evidence" value="ECO:0007669"/>
    <property type="project" value="UniProtKB-UniRule"/>
</dbReference>
<proteinExistence type="inferred from homology"/>
<keyword evidence="6 7" id="KW-0961">Cell wall biogenesis/degradation</keyword>
<organism evidence="9">
    <name type="scientific">Pseudomonas saudimassiliensis</name>
    <dbReference type="NCBI Taxonomy" id="1461581"/>
    <lineage>
        <taxon>Bacteria</taxon>
        <taxon>Pseudomonadati</taxon>
        <taxon>Pseudomonadota</taxon>
        <taxon>Gammaproteobacteria</taxon>
        <taxon>Pseudomonadales</taxon>
        <taxon>Pseudomonadaceae</taxon>
        <taxon>Pseudomonas</taxon>
    </lineage>
</organism>
<reference evidence="9" key="1">
    <citation type="submission" date="2014-07" db="EMBL/GenBank/DDBJ databases">
        <authorList>
            <person name="Urmite Genomes Urmite Genomes"/>
        </authorList>
    </citation>
    <scope>NUCLEOTIDE SEQUENCE</scope>
    <source>
        <strain evidence="9">12M76_air</strain>
    </source>
</reference>
<keyword evidence="4 7" id="KW-0472">Membrane</keyword>
<dbReference type="GO" id="GO:0009252">
    <property type="term" value="P:peptidoglycan biosynthetic process"/>
    <property type="evidence" value="ECO:0007669"/>
    <property type="project" value="UniProtKB-UniRule"/>
</dbReference>
<keyword evidence="3 7" id="KW-1133">Transmembrane helix</keyword>
<dbReference type="RefSeq" id="WP_044501588.1">
    <property type="nucleotide sequence ID" value="NZ_LK391969.1"/>
</dbReference>
<dbReference type="GO" id="GO:0005886">
    <property type="term" value="C:plasma membrane"/>
    <property type="evidence" value="ECO:0007669"/>
    <property type="project" value="UniProtKB-UniRule"/>
</dbReference>
<dbReference type="EMBL" id="LM997413">
    <property type="protein sequence ID" value="CEA05463.1"/>
    <property type="molecule type" value="Genomic_DNA"/>
</dbReference>
<dbReference type="PANTHER" id="PTHR30518">
    <property type="entry name" value="ENDOLYTIC MUREIN TRANSGLYCOSYLASE"/>
    <property type="match status" value="1"/>
</dbReference>
<evidence type="ECO:0000256" key="3">
    <source>
        <dbReference type="ARBA" id="ARBA00022989"/>
    </source>
</evidence>
<feature type="site" description="Important for catalytic activity" evidence="7">
    <location>
        <position position="218"/>
    </location>
</feature>
<keyword evidence="7" id="KW-0997">Cell inner membrane</keyword>
<dbReference type="CDD" id="cd08010">
    <property type="entry name" value="MltG_like"/>
    <property type="match status" value="1"/>
</dbReference>
<evidence type="ECO:0000313" key="9">
    <source>
        <dbReference type="EMBL" id="CEA05463.1"/>
    </source>
</evidence>
<dbReference type="PATRIC" id="fig|1461581.3.peg.2069"/>
<gene>
    <name evidence="7" type="primary">mltG</name>
    <name evidence="9" type="ORF">BN1049_02099</name>
</gene>
<dbReference type="OrthoDB" id="9814591at2"/>
<name>A0A078MDL5_9PSED</name>
<dbReference type="Gene3D" id="3.30.1490.480">
    <property type="entry name" value="Endolytic murein transglycosylase"/>
    <property type="match status" value="1"/>
</dbReference>
<comment type="similarity">
    <text evidence="7">Belongs to the transglycosylase MltG family.</text>
</comment>
<dbReference type="Pfam" id="PF02618">
    <property type="entry name" value="YceG"/>
    <property type="match status" value="1"/>
</dbReference>
<keyword evidence="2 7" id="KW-0812">Transmembrane</keyword>
<comment type="function">
    <text evidence="7">Functions as a peptidoglycan terminase that cleaves nascent peptidoglycan strands endolytically to terminate their elongation.</text>
</comment>
<dbReference type="EMBL" id="LK391969">
    <property type="protein sequence ID" value="CEF27153.1"/>
    <property type="molecule type" value="Genomic_DNA"/>
</dbReference>
<evidence type="ECO:0000256" key="1">
    <source>
        <dbReference type="ARBA" id="ARBA00022475"/>
    </source>
</evidence>
<comment type="catalytic activity">
    <reaction evidence="7">
        <text>a peptidoglycan chain = a peptidoglycan chain with N-acetyl-1,6-anhydromuramyl-[peptide] at the reducing end + a peptidoglycan chain with N-acetylglucosamine at the non-reducing end.</text>
        <dbReference type="EC" id="4.2.2.29"/>
    </reaction>
</comment>
<evidence type="ECO:0000256" key="6">
    <source>
        <dbReference type="ARBA" id="ARBA00023316"/>
    </source>
</evidence>
<evidence type="ECO:0000256" key="2">
    <source>
        <dbReference type="ARBA" id="ARBA00022692"/>
    </source>
</evidence>
<keyword evidence="5 7" id="KW-0456">Lyase</keyword>
<evidence type="ECO:0000256" key="8">
    <source>
        <dbReference type="SAM" id="MobiDB-lite"/>
    </source>
</evidence>
<dbReference type="InterPro" id="IPR003770">
    <property type="entry name" value="MLTG-like"/>
</dbReference>
<sequence>MKIVSKLIVLTVVLFVGAGVWGYYTLNATLNQPLQIEVADTLDVPPGSTPARVFFGLEQRGVIERASWVRRYWQWQMPDTILQVGEYRLAPGMPVRQLLSQLQRGEVVQRSVTLVEGWSFSQFRTALASAERLQHSLPDDWSNSRVMAELELEHDHPEGLFFPDTYQYTLGMSDRDILLRAYQRMQQELEAAWAQRAEGLPIETPYEALILASIIEKETGVPHERGEIAGVFTRRLQKGMRLQTDPTVIYGMGEDWQGNIRRSDLRRPTPYNTYTIDGLPPTPIAMPGRDSLRAAVNPTPGKSLYFVARGDGSHVFSETLQEHNRAVRHFQILRRAPNYRSSPPPAEPADSGAAP</sequence>
<evidence type="ECO:0000256" key="7">
    <source>
        <dbReference type="HAMAP-Rule" id="MF_02065"/>
    </source>
</evidence>
<dbReference type="PANTHER" id="PTHR30518:SF2">
    <property type="entry name" value="ENDOLYTIC MUREIN TRANSGLYCOSYLASE"/>
    <property type="match status" value="1"/>
</dbReference>
<dbReference type="EC" id="4.2.2.29" evidence="7"/>
<keyword evidence="1 7" id="KW-1003">Cell membrane</keyword>
<accession>A0A078MDL5</accession>
<evidence type="ECO:0000256" key="5">
    <source>
        <dbReference type="ARBA" id="ARBA00023239"/>
    </source>
</evidence>
<dbReference type="NCBIfam" id="TIGR00247">
    <property type="entry name" value="endolytic transglycosylase MltG"/>
    <property type="match status" value="1"/>
</dbReference>
<evidence type="ECO:0000256" key="4">
    <source>
        <dbReference type="ARBA" id="ARBA00023136"/>
    </source>
</evidence>
<protein>
    <recommendedName>
        <fullName evidence="7">Endolytic murein transglycosylase</fullName>
        <ecNumber evidence="7">4.2.2.29</ecNumber>
    </recommendedName>
    <alternativeName>
        <fullName evidence="7">Peptidoglycan lytic transglycosylase</fullName>
    </alternativeName>
    <alternativeName>
        <fullName evidence="7">Peptidoglycan polymerization terminase</fullName>
    </alternativeName>
</protein>
<dbReference type="Gene3D" id="3.30.160.60">
    <property type="entry name" value="Classic Zinc Finger"/>
    <property type="match status" value="1"/>
</dbReference>
<feature type="region of interest" description="Disordered" evidence="8">
    <location>
        <begin position="334"/>
        <end position="355"/>
    </location>
</feature>
<dbReference type="AlphaFoldDB" id="A0A078MDL5"/>
<dbReference type="GO" id="GO:0071555">
    <property type="term" value="P:cell wall organization"/>
    <property type="evidence" value="ECO:0007669"/>
    <property type="project" value="UniProtKB-KW"/>
</dbReference>
<dbReference type="HAMAP" id="MF_02065">
    <property type="entry name" value="MltG"/>
    <property type="match status" value="1"/>
</dbReference>